<feature type="domain" description="G-protein coupled receptors family 1 profile" evidence="7">
    <location>
        <begin position="44"/>
        <end position="240"/>
    </location>
</feature>
<dbReference type="GO" id="GO:0004930">
    <property type="term" value="F:G protein-coupled receptor activity"/>
    <property type="evidence" value="ECO:0007669"/>
    <property type="project" value="InterPro"/>
</dbReference>
<dbReference type="PANTHER" id="PTHR23112:SF47">
    <property type="entry name" value="G-PROTEIN COUPLED RECEPTOR 157"/>
    <property type="match status" value="1"/>
</dbReference>
<dbReference type="PROSITE" id="PS50262">
    <property type="entry name" value="G_PROTEIN_RECEP_F1_2"/>
    <property type="match status" value="1"/>
</dbReference>
<dbReference type="GeneID" id="9809473"/>
<accession>A0A6A5FWQ6</accession>
<gene>
    <name evidence="8" type="ORF">GCK72_023410</name>
</gene>
<keyword evidence="2 6" id="KW-0812">Transmembrane</keyword>
<dbReference type="GO" id="GO:0007189">
    <property type="term" value="P:adenylate cyclase-activating G protein-coupled receptor signaling pathway"/>
    <property type="evidence" value="ECO:0007669"/>
    <property type="project" value="TreeGrafter"/>
</dbReference>
<dbReference type="Pfam" id="PF00001">
    <property type="entry name" value="7tm_1"/>
    <property type="match status" value="1"/>
</dbReference>
<dbReference type="RefSeq" id="XP_053578949.1">
    <property type="nucleotide sequence ID" value="XM_053735383.1"/>
</dbReference>
<feature type="transmembrane region" description="Helical" evidence="6">
    <location>
        <begin position="140"/>
        <end position="162"/>
    </location>
</feature>
<keyword evidence="3 6" id="KW-1133">Transmembrane helix</keyword>
<protein>
    <recommendedName>
        <fullName evidence="7">G-protein coupled receptors family 1 profile domain-containing protein</fullName>
    </recommendedName>
</protein>
<dbReference type="InterPro" id="IPR000276">
    <property type="entry name" value="GPCR_Rhodpsn"/>
</dbReference>
<dbReference type="Gene3D" id="1.20.1070.10">
    <property type="entry name" value="Rhodopsin 7-helix transmembrane proteins"/>
    <property type="match status" value="1"/>
</dbReference>
<evidence type="ECO:0000256" key="6">
    <source>
        <dbReference type="SAM" id="Phobius"/>
    </source>
</evidence>
<evidence type="ECO:0000313" key="8">
    <source>
        <dbReference type="EMBL" id="KAF1746952.1"/>
    </source>
</evidence>
<dbReference type="Proteomes" id="UP000483820">
    <property type="component" value="Chromosome X"/>
</dbReference>
<feature type="transmembrane region" description="Helical" evidence="6">
    <location>
        <begin position="50"/>
        <end position="75"/>
    </location>
</feature>
<feature type="compositionally biased region" description="Basic and acidic residues" evidence="5">
    <location>
        <begin position="290"/>
        <end position="319"/>
    </location>
</feature>
<sequence>MDNETTTLSEYEASLVWFDSNLVNFSALTMTALSIIALLVNVYLLNAIKMSTFTASVVTLSALAFNHYVGIVYPLHRNAITPKTVKWTIILAYVIPLSIYLAIFTVFPGGLRAPIAFAFFDREGCQGNAIYRNYFFRASLVGPFLFFITMLSILYLHIVIHMRKVSRDPLLNNNNNRRNNRKLLITILLLAGSACAGWLPTTLNFLLPLVFTVPRRARLILGILAQLLHVVKLLADAFIYARRLIEIKYAIYVFNQKVKNSVLEKLHCHSSDEKEQSYVPPEFQKYLSETKENRSVRSKRVKSEFQNSDRKRFGSERPKRSASNIPNNKGSPNGNKHLSAHQSLKTCKSVPSVVVHDESESRKSSNSVIVKTVRLSTVSNFHQY</sequence>
<dbReference type="EMBL" id="WUAV01000006">
    <property type="protein sequence ID" value="KAF1746952.1"/>
    <property type="molecule type" value="Genomic_DNA"/>
</dbReference>
<evidence type="ECO:0000259" key="7">
    <source>
        <dbReference type="PROSITE" id="PS50262"/>
    </source>
</evidence>
<dbReference type="AlphaFoldDB" id="A0A6A5FWQ6"/>
<dbReference type="CDD" id="cd00637">
    <property type="entry name" value="7tm_classA_rhodopsin-like"/>
    <property type="match status" value="1"/>
</dbReference>
<proteinExistence type="predicted"/>
<evidence type="ECO:0000256" key="1">
    <source>
        <dbReference type="ARBA" id="ARBA00004141"/>
    </source>
</evidence>
<feature type="transmembrane region" description="Helical" evidence="6">
    <location>
        <begin position="22"/>
        <end position="44"/>
    </location>
</feature>
<reference evidence="8 9" key="1">
    <citation type="submission" date="2019-12" db="EMBL/GenBank/DDBJ databases">
        <title>Chromosome-level assembly of the Caenorhabditis remanei genome.</title>
        <authorList>
            <person name="Teterina A.A."/>
            <person name="Willis J.H."/>
            <person name="Phillips P.C."/>
        </authorList>
    </citation>
    <scope>NUCLEOTIDE SEQUENCE [LARGE SCALE GENOMIC DNA]</scope>
    <source>
        <strain evidence="8 9">PX506</strain>
        <tissue evidence="8">Whole organism</tissue>
    </source>
</reference>
<feature type="transmembrane region" description="Helical" evidence="6">
    <location>
        <begin position="183"/>
        <end position="207"/>
    </location>
</feature>
<evidence type="ECO:0000256" key="4">
    <source>
        <dbReference type="ARBA" id="ARBA00023136"/>
    </source>
</evidence>
<dbReference type="PANTHER" id="PTHR23112">
    <property type="entry name" value="G PROTEIN-COUPLED RECEPTOR 157-RELATED"/>
    <property type="match status" value="1"/>
</dbReference>
<organism evidence="8 9">
    <name type="scientific">Caenorhabditis remanei</name>
    <name type="common">Caenorhabditis vulgaris</name>
    <dbReference type="NCBI Taxonomy" id="31234"/>
    <lineage>
        <taxon>Eukaryota</taxon>
        <taxon>Metazoa</taxon>
        <taxon>Ecdysozoa</taxon>
        <taxon>Nematoda</taxon>
        <taxon>Chromadorea</taxon>
        <taxon>Rhabditida</taxon>
        <taxon>Rhabditina</taxon>
        <taxon>Rhabditomorpha</taxon>
        <taxon>Rhabditoidea</taxon>
        <taxon>Rhabditidae</taxon>
        <taxon>Peloderinae</taxon>
        <taxon>Caenorhabditis</taxon>
    </lineage>
</organism>
<feature type="region of interest" description="Disordered" evidence="5">
    <location>
        <begin position="290"/>
        <end position="367"/>
    </location>
</feature>
<name>A0A6A5FWQ6_CAERE</name>
<dbReference type="CTD" id="9809473"/>
<evidence type="ECO:0000313" key="9">
    <source>
        <dbReference type="Proteomes" id="UP000483820"/>
    </source>
</evidence>
<keyword evidence="4 6" id="KW-0472">Membrane</keyword>
<evidence type="ECO:0000256" key="2">
    <source>
        <dbReference type="ARBA" id="ARBA00022692"/>
    </source>
</evidence>
<feature type="compositionally biased region" description="Polar residues" evidence="5">
    <location>
        <begin position="321"/>
        <end position="346"/>
    </location>
</feature>
<feature type="transmembrane region" description="Helical" evidence="6">
    <location>
        <begin position="87"/>
        <end position="107"/>
    </location>
</feature>
<evidence type="ECO:0000256" key="5">
    <source>
        <dbReference type="SAM" id="MobiDB-lite"/>
    </source>
</evidence>
<dbReference type="KEGG" id="crq:GCK72_023410"/>
<feature type="transmembrane region" description="Helical" evidence="6">
    <location>
        <begin position="219"/>
        <end position="241"/>
    </location>
</feature>
<dbReference type="SUPFAM" id="SSF81321">
    <property type="entry name" value="Family A G protein-coupled receptor-like"/>
    <property type="match status" value="1"/>
</dbReference>
<comment type="subcellular location">
    <subcellularLocation>
        <location evidence="1">Membrane</location>
        <topology evidence="1">Multi-pass membrane protein</topology>
    </subcellularLocation>
</comment>
<evidence type="ECO:0000256" key="3">
    <source>
        <dbReference type="ARBA" id="ARBA00022989"/>
    </source>
</evidence>
<dbReference type="InterPro" id="IPR017452">
    <property type="entry name" value="GPCR_Rhodpsn_7TM"/>
</dbReference>
<dbReference type="GO" id="GO:0005886">
    <property type="term" value="C:plasma membrane"/>
    <property type="evidence" value="ECO:0007669"/>
    <property type="project" value="TreeGrafter"/>
</dbReference>
<comment type="caution">
    <text evidence="8">The sequence shown here is derived from an EMBL/GenBank/DDBJ whole genome shotgun (WGS) entry which is preliminary data.</text>
</comment>